<comment type="caution">
    <text evidence="2">The sequence shown here is derived from an EMBL/GenBank/DDBJ whole genome shotgun (WGS) entry which is preliminary data.</text>
</comment>
<keyword evidence="3" id="KW-1185">Reference proteome</keyword>
<sequence>MLEAYLENTSGEVVVVVRDESDIQVPDAEKDRTRVAELPNLIYGSPSVAHFREISLFASLASTATEVAVVGADIMDGAYNPKASARRANMLRLANRMGADSKVLGFSWNGRPTTASRQFLKRATLAGTQLYVRDPISASRARGDGLSNVVETADMVFSATKMSEIVADKIVGNLSGQKIALVNISAHIEQSVPQIEDYVELTNGLISQGFNVFVIPHVSRTTSDDIELSRVLVDRVKSPQVELVDELLEPAAIRSLAHRASIVVSGRMHLSIIALSQGVPAVVLDSQGKVKGLEILFPEHFACIEPRAGFAFVALEAALRLHPRSVPVEHLSAVQRKSLTQFQPVCAAGAGNE</sequence>
<reference evidence="2 3" key="1">
    <citation type="journal article" date="2023" name="Int. J. Syst. Evol. Microbiol.">
        <title>Arthrobacter mangrovi sp. nov., an actinobacterium isolated from the rhizosphere of a mangrove.</title>
        <authorList>
            <person name="Hamada M."/>
            <person name="Saitou S."/>
            <person name="Enomoto N."/>
            <person name="Nanri K."/>
            <person name="Hidaka K."/>
            <person name="Miura T."/>
            <person name="Tamura T."/>
        </authorList>
    </citation>
    <scope>NUCLEOTIDE SEQUENCE [LARGE SCALE GENOMIC DNA]</scope>
    <source>
        <strain evidence="2 3">NBRC 112813</strain>
    </source>
</reference>
<gene>
    <name evidence="2" type="ORF">AHIS1636_27380</name>
</gene>
<proteinExistence type="predicted"/>
<dbReference type="PANTHER" id="PTHR36836">
    <property type="entry name" value="COLANIC ACID BIOSYNTHESIS PROTEIN WCAK"/>
    <property type="match status" value="1"/>
</dbReference>
<dbReference type="InterPro" id="IPR007345">
    <property type="entry name" value="Polysacch_pyruvyl_Trfase"/>
</dbReference>
<evidence type="ECO:0000313" key="3">
    <source>
        <dbReference type="Proteomes" id="UP001209654"/>
    </source>
</evidence>
<protein>
    <recommendedName>
        <fullName evidence="1">Polysaccharide pyruvyl transferase domain-containing protein</fullName>
    </recommendedName>
</protein>
<dbReference type="Pfam" id="PF04230">
    <property type="entry name" value="PS_pyruv_trans"/>
    <property type="match status" value="1"/>
</dbReference>
<accession>A0ABQ5MWC9</accession>
<dbReference type="Proteomes" id="UP001209654">
    <property type="component" value="Unassembled WGS sequence"/>
</dbReference>
<organism evidence="2 3">
    <name type="scientific">Arthrobacter mangrovi</name>
    <dbReference type="NCBI Taxonomy" id="2966350"/>
    <lineage>
        <taxon>Bacteria</taxon>
        <taxon>Bacillati</taxon>
        <taxon>Actinomycetota</taxon>
        <taxon>Actinomycetes</taxon>
        <taxon>Micrococcales</taxon>
        <taxon>Micrococcaceae</taxon>
        <taxon>Arthrobacter</taxon>
    </lineage>
</organism>
<dbReference type="PANTHER" id="PTHR36836:SF1">
    <property type="entry name" value="COLANIC ACID BIOSYNTHESIS PROTEIN WCAK"/>
    <property type="match status" value="1"/>
</dbReference>
<evidence type="ECO:0000259" key="1">
    <source>
        <dbReference type="Pfam" id="PF04230"/>
    </source>
</evidence>
<evidence type="ECO:0000313" key="2">
    <source>
        <dbReference type="EMBL" id="GLB68296.1"/>
    </source>
</evidence>
<feature type="domain" description="Polysaccharide pyruvyl transferase" evidence="1">
    <location>
        <begin position="47"/>
        <end position="286"/>
    </location>
</feature>
<dbReference type="EMBL" id="BRVS01000014">
    <property type="protein sequence ID" value="GLB68296.1"/>
    <property type="molecule type" value="Genomic_DNA"/>
</dbReference>
<name>A0ABQ5MWC9_9MICC</name>